<keyword evidence="10" id="KW-0963">Cytoplasm</keyword>
<feature type="chain" id="PRO_5023444508" description="Arginine biosynthesis bifunctional protein ArgJ alpha chain" evidence="10">
    <location>
        <begin position="1"/>
        <end position="188"/>
    </location>
</feature>
<dbReference type="GO" id="GO:0005737">
    <property type="term" value="C:cytoplasm"/>
    <property type="evidence" value="ECO:0007669"/>
    <property type="project" value="UniProtKB-SubCell"/>
</dbReference>
<evidence type="ECO:0000256" key="1">
    <source>
        <dbReference type="ARBA" id="ARBA00006774"/>
    </source>
</evidence>
<comment type="pathway">
    <text evidence="10">Amino-acid biosynthesis; L-arginine biosynthesis; L-ornithine and N-acetyl-L-glutamate from L-glutamate and N(2)-acetyl-L-ornithine (cyclic): step 1/1.</text>
</comment>
<accession>A0A343JD44</accession>
<feature type="binding site" evidence="10">
    <location>
        <position position="275"/>
    </location>
    <ligand>
        <name>substrate</name>
    </ligand>
</feature>
<comment type="catalytic activity">
    <reaction evidence="9 10">
        <text>N(2)-acetyl-L-ornithine + L-glutamate = N-acetyl-L-glutamate + L-ornithine</text>
        <dbReference type="Rhea" id="RHEA:15349"/>
        <dbReference type="ChEBI" id="CHEBI:29985"/>
        <dbReference type="ChEBI" id="CHEBI:44337"/>
        <dbReference type="ChEBI" id="CHEBI:46911"/>
        <dbReference type="ChEBI" id="CHEBI:57805"/>
        <dbReference type="EC" id="2.3.1.35"/>
    </reaction>
</comment>
<dbReference type="FunFam" id="3.10.20.340:FF:000001">
    <property type="entry name" value="Arginine biosynthesis bifunctional protein ArgJ, chloroplastic"/>
    <property type="match status" value="1"/>
</dbReference>
<dbReference type="Pfam" id="PF01960">
    <property type="entry name" value="ArgJ"/>
    <property type="match status" value="1"/>
</dbReference>
<dbReference type="OrthoDB" id="9804242at2"/>
<dbReference type="GO" id="GO:0006592">
    <property type="term" value="P:ornithine biosynthetic process"/>
    <property type="evidence" value="ECO:0007669"/>
    <property type="project" value="TreeGrafter"/>
</dbReference>
<feature type="binding site" evidence="10">
    <location>
        <position position="189"/>
    </location>
    <ligand>
        <name>substrate</name>
    </ligand>
</feature>
<dbReference type="GO" id="GO:0004358">
    <property type="term" value="F:L-glutamate N-acetyltransferase activity, acting on acetyl-L-ornithine as donor"/>
    <property type="evidence" value="ECO:0007669"/>
    <property type="project" value="UniProtKB-UniRule"/>
</dbReference>
<comment type="function">
    <text evidence="10">Catalyzes two activities which are involved in the cyclic version of arginine biosynthesis: the synthesis of N-acetylglutamate from glutamate and acetyl-CoA as the acetyl donor, and of ornithine by transacetylation between N(2)-acetylornithine and glutamate.</text>
</comment>
<sequence>MYLLENKGVTAPKGFYASGIHCGLKKNNSKLDLALIYSEVAGNAAGVYTKNKVKGAPIYITKEHLINKKAQAIIVNSGNANTCTGDDGLLKAKEMAEFQAKALNIKTDDVLVASTGVIGVPLNIDKIKNAIPLLSKKLSTEGSEEAAYAIMTTDKIKKQLAIEFTIGDKTVTIGAIAKGSGMIEPNMGTMLSFLTTDLNISSELLEEALRESTKISYNRVSVDGDTSTNDMVLIIANGLANNEKIVSKNNDYYNFLNALNKINVSLAKMIARDGEGATKLIECIVYNAPNKEDAEVLSKSVINSPLVKTAIFGNDANWGRILCALGYSGININPNTIDLYFKSELAEIKVCENGKAIFFDELTAKKILSKEEVKILIDMKSGTEAAVAWGCDLSYDYVKINGEYRS</sequence>
<evidence type="ECO:0000256" key="10">
    <source>
        <dbReference type="HAMAP-Rule" id="MF_01106"/>
    </source>
</evidence>
<feature type="chain" id="PRO_5023444507" description="Arginine biosynthesis bifunctional protein ArgJ beta chain" evidence="10">
    <location>
        <begin position="189"/>
        <end position="406"/>
    </location>
</feature>
<dbReference type="EC" id="2.3.1.1" evidence="10"/>
<dbReference type="Gene3D" id="3.10.20.340">
    <property type="entry name" value="ArgJ beta chain, C-terminal domain"/>
    <property type="match status" value="1"/>
</dbReference>
<evidence type="ECO:0000256" key="4">
    <source>
        <dbReference type="ARBA" id="ARBA00022605"/>
    </source>
</evidence>
<dbReference type="KEGG" id="cia:BEN51_08155"/>
<dbReference type="PANTHER" id="PTHR23100">
    <property type="entry name" value="ARGININE BIOSYNTHESIS BIFUNCTIONAL PROTEIN ARGJ"/>
    <property type="match status" value="1"/>
</dbReference>
<feature type="active site" description="Nucleophile" evidence="10">
    <location>
        <position position="189"/>
    </location>
</feature>
<keyword evidence="7 10" id="KW-0511">Multifunctional enzyme</keyword>
<keyword evidence="3 10" id="KW-0055">Arginine biosynthesis</keyword>
<evidence type="ECO:0000256" key="2">
    <source>
        <dbReference type="ARBA" id="ARBA00011475"/>
    </source>
</evidence>
<dbReference type="Gene3D" id="3.60.70.12">
    <property type="entry name" value="L-amino peptidase D-ALA esterase/amidase"/>
    <property type="match status" value="1"/>
</dbReference>
<keyword evidence="12" id="KW-1185">Reference proteome</keyword>
<organism evidence="11 12">
    <name type="scientific">Clostridium isatidis</name>
    <dbReference type="NCBI Taxonomy" id="182773"/>
    <lineage>
        <taxon>Bacteria</taxon>
        <taxon>Bacillati</taxon>
        <taxon>Bacillota</taxon>
        <taxon>Clostridia</taxon>
        <taxon>Eubacteriales</taxon>
        <taxon>Clostridiaceae</taxon>
        <taxon>Clostridium</taxon>
    </lineage>
</organism>
<dbReference type="HAMAP" id="MF_01106">
    <property type="entry name" value="ArgJ"/>
    <property type="match status" value="1"/>
</dbReference>
<dbReference type="InterPro" id="IPR042195">
    <property type="entry name" value="ArgJ_beta_C"/>
</dbReference>
<dbReference type="UniPathway" id="UPA00068">
    <property type="reaction ID" value="UER00106"/>
</dbReference>
<keyword evidence="8 10" id="KW-0012">Acyltransferase</keyword>
<evidence type="ECO:0000256" key="8">
    <source>
        <dbReference type="ARBA" id="ARBA00023315"/>
    </source>
</evidence>
<evidence type="ECO:0000256" key="9">
    <source>
        <dbReference type="ARBA" id="ARBA00049439"/>
    </source>
</evidence>
<feature type="site" description="Cleavage; by autolysis" evidence="10">
    <location>
        <begin position="188"/>
        <end position="189"/>
    </location>
</feature>
<gene>
    <name evidence="10" type="primary">argJ</name>
    <name evidence="11" type="ORF">BEN51_08155</name>
</gene>
<feature type="binding site" evidence="10">
    <location>
        <position position="178"/>
    </location>
    <ligand>
        <name>substrate</name>
    </ligand>
</feature>
<comment type="catalytic activity">
    <reaction evidence="10">
        <text>L-glutamate + acetyl-CoA = N-acetyl-L-glutamate + CoA + H(+)</text>
        <dbReference type="Rhea" id="RHEA:24292"/>
        <dbReference type="ChEBI" id="CHEBI:15378"/>
        <dbReference type="ChEBI" id="CHEBI:29985"/>
        <dbReference type="ChEBI" id="CHEBI:44337"/>
        <dbReference type="ChEBI" id="CHEBI:57287"/>
        <dbReference type="ChEBI" id="CHEBI:57288"/>
        <dbReference type="EC" id="2.3.1.1"/>
    </reaction>
</comment>
<dbReference type="EC" id="2.3.1.35" evidence="10"/>
<dbReference type="AlphaFoldDB" id="A0A343JD44"/>
<keyword evidence="6 10" id="KW-0068">Autocatalytic cleavage</keyword>
<dbReference type="RefSeq" id="WP_119865585.1">
    <property type="nucleotide sequence ID" value="NZ_CP016786.1"/>
</dbReference>
<evidence type="ECO:0000256" key="5">
    <source>
        <dbReference type="ARBA" id="ARBA00022679"/>
    </source>
</evidence>
<evidence type="ECO:0000256" key="6">
    <source>
        <dbReference type="ARBA" id="ARBA00022813"/>
    </source>
</evidence>
<feature type="site" description="Involved in the stabilization of negative charge on the oxyanion by the formation of the oxyanion hole" evidence="10">
    <location>
        <position position="116"/>
    </location>
</feature>
<protein>
    <recommendedName>
        <fullName evidence="10">Arginine biosynthesis bifunctional protein ArgJ</fullName>
    </recommendedName>
    <domain>
        <recommendedName>
            <fullName evidence="10">Glutamate N-acetyltransferase</fullName>
            <ecNumber evidence="10">2.3.1.35</ecNumber>
        </recommendedName>
        <alternativeName>
            <fullName evidence="10">Ornithine acetyltransferase</fullName>
            <shortName evidence="10">OATase</shortName>
        </alternativeName>
        <alternativeName>
            <fullName evidence="10">Ornithine transacetylase</fullName>
        </alternativeName>
    </domain>
    <domain>
        <recommendedName>
            <fullName evidence="10">Amino-acid acetyltransferase</fullName>
            <ecNumber evidence="10">2.3.1.1</ecNumber>
        </recommendedName>
        <alternativeName>
            <fullName evidence="10">N-acetylglutamate synthase</fullName>
            <shortName evidence="10">AGSase</shortName>
        </alternativeName>
    </domain>
    <component>
        <recommendedName>
            <fullName evidence="10">Arginine biosynthesis bifunctional protein ArgJ alpha chain</fullName>
        </recommendedName>
    </component>
    <component>
        <recommendedName>
            <fullName evidence="10">Arginine biosynthesis bifunctional protein ArgJ beta chain</fullName>
        </recommendedName>
    </component>
</protein>
<name>A0A343JD44_9CLOT</name>
<keyword evidence="4 10" id="KW-0028">Amino-acid biosynthesis</keyword>
<feature type="binding site" evidence="10">
    <location>
        <position position="152"/>
    </location>
    <ligand>
        <name>substrate</name>
    </ligand>
</feature>
<dbReference type="NCBIfam" id="TIGR00120">
    <property type="entry name" value="ArgJ"/>
    <property type="match status" value="1"/>
</dbReference>
<comment type="pathway">
    <text evidence="10">Amino-acid biosynthesis; L-arginine biosynthesis; N(2)-acetyl-L-ornithine from L-glutamate: step 1/4.</text>
</comment>
<keyword evidence="5 10" id="KW-0808">Transferase</keyword>
<dbReference type="PANTHER" id="PTHR23100:SF0">
    <property type="entry name" value="ARGININE BIOSYNTHESIS BIFUNCTIONAL PROTEIN ARGJ, MITOCHONDRIAL"/>
    <property type="match status" value="1"/>
</dbReference>
<dbReference type="Proteomes" id="UP000264883">
    <property type="component" value="Chromosome"/>
</dbReference>
<comment type="subcellular location">
    <subcellularLocation>
        <location evidence="10">Cytoplasm</location>
    </subcellularLocation>
</comment>
<proteinExistence type="inferred from homology"/>
<comment type="similarity">
    <text evidence="1 10">Belongs to the ArgJ family.</text>
</comment>
<feature type="site" description="Involved in the stabilization of negative charge on the oxyanion by the formation of the oxyanion hole" evidence="10">
    <location>
        <position position="115"/>
    </location>
</feature>
<reference evidence="11 12" key="1">
    <citation type="submission" date="2016-08" db="EMBL/GenBank/DDBJ databases">
        <title>Complete Genome Sequence Of The Indigo Reducing Clostridium isatidis DSM15098.</title>
        <authorList>
            <person name="Little G.T."/>
            <person name="Minton N.P."/>
        </authorList>
    </citation>
    <scope>NUCLEOTIDE SEQUENCE [LARGE SCALE GENOMIC DNA]</scope>
    <source>
        <strain evidence="11 12">DSM 15098</strain>
    </source>
</reference>
<dbReference type="CDD" id="cd02152">
    <property type="entry name" value="OAT"/>
    <property type="match status" value="1"/>
</dbReference>
<evidence type="ECO:0000256" key="7">
    <source>
        <dbReference type="ARBA" id="ARBA00023268"/>
    </source>
</evidence>
<dbReference type="NCBIfam" id="NF003802">
    <property type="entry name" value="PRK05388.1"/>
    <property type="match status" value="1"/>
</dbReference>
<comment type="subunit">
    <text evidence="2 10">Heterotetramer of two alpha and two beta chains.</text>
</comment>
<dbReference type="GO" id="GO:0006526">
    <property type="term" value="P:L-arginine biosynthetic process"/>
    <property type="evidence" value="ECO:0007669"/>
    <property type="project" value="UniProtKB-UniRule"/>
</dbReference>
<evidence type="ECO:0000313" key="11">
    <source>
        <dbReference type="EMBL" id="ASW43452.1"/>
    </source>
</evidence>
<dbReference type="EMBL" id="CP016786">
    <property type="protein sequence ID" value="ASW43452.1"/>
    <property type="molecule type" value="Genomic_DNA"/>
</dbReference>
<feature type="binding site" evidence="10">
    <location>
        <position position="401"/>
    </location>
    <ligand>
        <name>substrate</name>
    </ligand>
</feature>
<dbReference type="InterPro" id="IPR002813">
    <property type="entry name" value="Arg_biosynth_ArgJ"/>
</dbReference>
<feature type="binding site" evidence="10">
    <location>
        <position position="406"/>
    </location>
    <ligand>
        <name>substrate</name>
    </ligand>
</feature>
<evidence type="ECO:0000313" key="12">
    <source>
        <dbReference type="Proteomes" id="UP000264883"/>
    </source>
</evidence>
<dbReference type="InterPro" id="IPR016117">
    <property type="entry name" value="ArgJ-like_dom_sf"/>
</dbReference>
<dbReference type="SUPFAM" id="SSF56266">
    <property type="entry name" value="DmpA/ArgJ-like"/>
    <property type="match status" value="1"/>
</dbReference>
<dbReference type="GO" id="GO:0004042">
    <property type="term" value="F:L-glutamate N-acetyltransferase activity"/>
    <property type="evidence" value="ECO:0007669"/>
    <property type="project" value="UniProtKB-UniRule"/>
</dbReference>
<evidence type="ECO:0000256" key="3">
    <source>
        <dbReference type="ARBA" id="ARBA00022571"/>
    </source>
</evidence>
<dbReference type="FunFam" id="3.60.70.12:FF:000001">
    <property type="entry name" value="Arginine biosynthesis bifunctional protein ArgJ, chloroplastic"/>
    <property type="match status" value="1"/>
</dbReference>